<keyword evidence="2" id="KW-1185">Reference proteome</keyword>
<accession>A0A5B7EIW8</accession>
<protein>
    <submittedName>
        <fullName evidence="1">Uncharacterized protein</fullName>
    </submittedName>
</protein>
<dbReference type="EMBL" id="VSRR010002769">
    <property type="protein sequence ID" value="MPC33146.1"/>
    <property type="molecule type" value="Genomic_DNA"/>
</dbReference>
<reference evidence="1 2" key="1">
    <citation type="submission" date="2019-05" db="EMBL/GenBank/DDBJ databases">
        <title>Another draft genome of Portunus trituberculatus and its Hox gene families provides insights of decapod evolution.</title>
        <authorList>
            <person name="Jeong J.-H."/>
            <person name="Song I."/>
            <person name="Kim S."/>
            <person name="Choi T."/>
            <person name="Kim D."/>
            <person name="Ryu S."/>
            <person name="Kim W."/>
        </authorList>
    </citation>
    <scope>NUCLEOTIDE SEQUENCE [LARGE SCALE GENOMIC DNA]</scope>
    <source>
        <tissue evidence="1">Muscle</tissue>
    </source>
</reference>
<evidence type="ECO:0000313" key="2">
    <source>
        <dbReference type="Proteomes" id="UP000324222"/>
    </source>
</evidence>
<gene>
    <name evidence="1" type="ORF">E2C01_026489</name>
</gene>
<comment type="caution">
    <text evidence="1">The sequence shown here is derived from an EMBL/GenBank/DDBJ whole genome shotgun (WGS) entry which is preliminary data.</text>
</comment>
<name>A0A5B7EIW8_PORTR</name>
<sequence length="75" mass="8467">MNQKKILVNYRQIEEIPSVLSAGRLQMKHEKSGVPTYQPAAELCGAQFKIAKLRLALSLKMRLGQIAYKQTDHAN</sequence>
<organism evidence="1 2">
    <name type="scientific">Portunus trituberculatus</name>
    <name type="common">Swimming crab</name>
    <name type="synonym">Neptunus trituberculatus</name>
    <dbReference type="NCBI Taxonomy" id="210409"/>
    <lineage>
        <taxon>Eukaryota</taxon>
        <taxon>Metazoa</taxon>
        <taxon>Ecdysozoa</taxon>
        <taxon>Arthropoda</taxon>
        <taxon>Crustacea</taxon>
        <taxon>Multicrustacea</taxon>
        <taxon>Malacostraca</taxon>
        <taxon>Eumalacostraca</taxon>
        <taxon>Eucarida</taxon>
        <taxon>Decapoda</taxon>
        <taxon>Pleocyemata</taxon>
        <taxon>Brachyura</taxon>
        <taxon>Eubrachyura</taxon>
        <taxon>Portunoidea</taxon>
        <taxon>Portunidae</taxon>
        <taxon>Portuninae</taxon>
        <taxon>Portunus</taxon>
    </lineage>
</organism>
<dbReference type="Proteomes" id="UP000324222">
    <property type="component" value="Unassembled WGS sequence"/>
</dbReference>
<proteinExistence type="predicted"/>
<evidence type="ECO:0000313" key="1">
    <source>
        <dbReference type="EMBL" id="MPC33146.1"/>
    </source>
</evidence>
<dbReference type="AlphaFoldDB" id="A0A5B7EIW8"/>